<organism evidence="1 2">
    <name type="scientific">Pistacia integerrima</name>
    <dbReference type="NCBI Taxonomy" id="434235"/>
    <lineage>
        <taxon>Eukaryota</taxon>
        <taxon>Viridiplantae</taxon>
        <taxon>Streptophyta</taxon>
        <taxon>Embryophyta</taxon>
        <taxon>Tracheophyta</taxon>
        <taxon>Spermatophyta</taxon>
        <taxon>Magnoliopsida</taxon>
        <taxon>eudicotyledons</taxon>
        <taxon>Gunneridae</taxon>
        <taxon>Pentapetalae</taxon>
        <taxon>rosids</taxon>
        <taxon>malvids</taxon>
        <taxon>Sapindales</taxon>
        <taxon>Anacardiaceae</taxon>
        <taxon>Pistacia</taxon>
    </lineage>
</organism>
<dbReference type="Proteomes" id="UP001163603">
    <property type="component" value="Chromosome 15"/>
</dbReference>
<reference evidence="2" key="1">
    <citation type="journal article" date="2023" name="G3 (Bethesda)">
        <title>Genome assembly and association tests identify interacting loci associated with vigor, precocity, and sex in interspecific pistachio rootstocks.</title>
        <authorList>
            <person name="Palmer W."/>
            <person name="Jacygrad E."/>
            <person name="Sagayaradj S."/>
            <person name="Cavanaugh K."/>
            <person name="Han R."/>
            <person name="Bertier L."/>
            <person name="Beede B."/>
            <person name="Kafkas S."/>
            <person name="Golino D."/>
            <person name="Preece J."/>
            <person name="Michelmore R."/>
        </authorList>
    </citation>
    <scope>NUCLEOTIDE SEQUENCE [LARGE SCALE GENOMIC DNA]</scope>
</reference>
<dbReference type="EMBL" id="CM047750">
    <property type="protein sequence ID" value="KAJ0007900.1"/>
    <property type="molecule type" value="Genomic_DNA"/>
</dbReference>
<evidence type="ECO:0000313" key="2">
    <source>
        <dbReference type="Proteomes" id="UP001163603"/>
    </source>
</evidence>
<accession>A0ACC0X144</accession>
<proteinExistence type="predicted"/>
<comment type="caution">
    <text evidence="1">The sequence shown here is derived from an EMBL/GenBank/DDBJ whole genome shotgun (WGS) entry which is preliminary data.</text>
</comment>
<sequence length="188" mass="21638">MNVSHGEIETIEIVVPNLQELALQFMDREMPRVIDIIGCSHLKKLTFRGISLTNQQFHHFISTFPLLKDLILEDCDLESITISSNQLKKFQVISCDNMKALDLDTPNLLSFTYMNSPIPTSRINALCSRQVEFLSYFTCDTQWCLKLMEFLGISYQIEDLRIDVMPTVSSFKLEEFRKSFPSPSCNVV</sequence>
<name>A0ACC0X144_9ROSI</name>
<keyword evidence="2" id="KW-1185">Reference proteome</keyword>
<evidence type="ECO:0000313" key="1">
    <source>
        <dbReference type="EMBL" id="KAJ0007900.1"/>
    </source>
</evidence>
<gene>
    <name evidence="1" type="ORF">Pint_29748</name>
</gene>
<protein>
    <submittedName>
        <fullName evidence="1">Uncharacterized protein</fullName>
    </submittedName>
</protein>